<dbReference type="GO" id="GO:0006979">
    <property type="term" value="P:response to oxidative stress"/>
    <property type="evidence" value="ECO:0007669"/>
    <property type="project" value="InterPro"/>
</dbReference>
<dbReference type="EMBL" id="HBGT01000128">
    <property type="protein sequence ID" value="CAD9378990.1"/>
    <property type="molecule type" value="Transcribed_RNA"/>
</dbReference>
<evidence type="ECO:0000313" key="5">
    <source>
        <dbReference type="EMBL" id="CAD9378990.1"/>
    </source>
</evidence>
<accession>A0A7S2F903</accession>
<reference evidence="5" key="1">
    <citation type="submission" date="2021-01" db="EMBL/GenBank/DDBJ databases">
        <authorList>
            <person name="Corre E."/>
            <person name="Pelletier E."/>
            <person name="Niang G."/>
            <person name="Scheremetjew M."/>
            <person name="Finn R."/>
            <person name="Kale V."/>
            <person name="Holt S."/>
            <person name="Cochrane G."/>
            <person name="Meng A."/>
            <person name="Brown T."/>
            <person name="Cohen L."/>
        </authorList>
    </citation>
    <scope>NUCLEOTIDE SEQUENCE</scope>
    <source>
        <strain evidence="5">RCC1693</strain>
    </source>
</reference>
<evidence type="ECO:0000256" key="2">
    <source>
        <dbReference type="ARBA" id="ARBA00022559"/>
    </source>
</evidence>
<organism evidence="5">
    <name type="scientific">Florenciella parvula</name>
    <dbReference type="NCBI Taxonomy" id="236787"/>
    <lineage>
        <taxon>Eukaryota</taxon>
        <taxon>Sar</taxon>
        <taxon>Stramenopiles</taxon>
        <taxon>Ochrophyta</taxon>
        <taxon>Dictyochophyceae</taxon>
        <taxon>Florenciellales</taxon>
        <taxon>Florenciella</taxon>
    </lineage>
</organism>
<keyword evidence="2 4" id="KW-0575">Peroxidase</keyword>
<evidence type="ECO:0000256" key="4">
    <source>
        <dbReference type="RuleBase" id="RU000499"/>
    </source>
</evidence>
<name>A0A7S2F903_9STRA</name>
<dbReference type="GO" id="GO:0004601">
    <property type="term" value="F:peroxidase activity"/>
    <property type="evidence" value="ECO:0007669"/>
    <property type="project" value="UniProtKB-KW"/>
</dbReference>
<evidence type="ECO:0000256" key="3">
    <source>
        <dbReference type="ARBA" id="ARBA00023002"/>
    </source>
</evidence>
<dbReference type="Pfam" id="PF00255">
    <property type="entry name" value="GSHPx"/>
    <property type="match status" value="1"/>
</dbReference>
<dbReference type="PANTHER" id="PTHR11592">
    <property type="entry name" value="GLUTATHIONE PEROXIDASE"/>
    <property type="match status" value="1"/>
</dbReference>
<dbReference type="PROSITE" id="PS51355">
    <property type="entry name" value="GLUTATHIONE_PEROXID_3"/>
    <property type="match status" value="1"/>
</dbReference>
<dbReference type="SUPFAM" id="SSF52833">
    <property type="entry name" value="Thioredoxin-like"/>
    <property type="match status" value="1"/>
</dbReference>
<sequence length="112" mass="12074">MNELYASFNQEGAGLEIVVFPCNQFGGQEPGSPADIKSKLDKLGVSFPVAAKTDVKGANQHPVYGYLQNLPGYVQPGWNFGVYFLFDGEGELVKVHKGAPGALEEDIEELLA</sequence>
<keyword evidence="3 4" id="KW-0560">Oxidoreductase</keyword>
<evidence type="ECO:0000256" key="1">
    <source>
        <dbReference type="ARBA" id="ARBA00006926"/>
    </source>
</evidence>
<dbReference type="PANTHER" id="PTHR11592:SF78">
    <property type="entry name" value="GLUTATHIONE PEROXIDASE"/>
    <property type="match status" value="1"/>
</dbReference>
<proteinExistence type="inferred from homology"/>
<dbReference type="AlphaFoldDB" id="A0A7S2F903"/>
<dbReference type="InterPro" id="IPR000889">
    <property type="entry name" value="Glutathione_peroxidase"/>
</dbReference>
<dbReference type="Gene3D" id="3.40.30.10">
    <property type="entry name" value="Glutaredoxin"/>
    <property type="match status" value="1"/>
</dbReference>
<dbReference type="PRINTS" id="PR01011">
    <property type="entry name" value="GLUTPROXDASE"/>
</dbReference>
<dbReference type="InterPro" id="IPR036249">
    <property type="entry name" value="Thioredoxin-like_sf"/>
</dbReference>
<gene>
    <name evidence="5" type="ORF">FPAR1323_LOCUS73</name>
</gene>
<protein>
    <recommendedName>
        <fullName evidence="4">Glutathione peroxidase</fullName>
    </recommendedName>
</protein>
<comment type="similarity">
    <text evidence="1 4">Belongs to the glutathione peroxidase family.</text>
</comment>
<dbReference type="PIRSF" id="PIRSF000303">
    <property type="entry name" value="Glutathion_perox"/>
    <property type="match status" value="1"/>
</dbReference>